<feature type="region of interest" description="Disordered" evidence="2">
    <location>
        <begin position="41"/>
        <end position="75"/>
    </location>
</feature>
<keyword evidence="1" id="KW-0040">ANK repeat</keyword>
<protein>
    <submittedName>
        <fullName evidence="4">ANK_REP_REGION domain-containing protein</fullName>
    </submittedName>
</protein>
<accession>A0A1I8JP20</accession>
<sequence length="404" mass="42940">PIHISLPQAERLGWLSQAGKLRLGQLPRRCGDSVGELIRAKEGAGQHSITPQPAVNRDSEDDLSTTSCQPAESKPTAGAVKNCFATLAAAAGHMQCTQSASSAWALIFFGRGSTKQHDSLIKNCFFYLSVTSSAPWRHQAATAALCHAQRPWIQPVFIHQTALPGSVKVKFERAISSLRAIRSRLAWVLAPLVLAPWCWCPVLAPCVLAPWCCAPGAGPCAGRPGAGAPGCWRPWLAPLVLAAPGLAGALVLASAPAGMLSQAGKLRLAAARGDVGQVGELIRAKVPVTPDQRSFSYATVTRLPCSCVAIRLEGRSAFHHAAACGHTQIVKMILDNQLSPVVRERIKQATVHSALPPERPGSHNQCAKGCCCGRGFESRLPNTTVTHRCHRLSLRHAGVSRILA</sequence>
<dbReference type="AlphaFoldDB" id="A0A1I8JP20"/>
<proteinExistence type="predicted"/>
<dbReference type="Gene3D" id="1.25.40.20">
    <property type="entry name" value="Ankyrin repeat-containing domain"/>
    <property type="match status" value="1"/>
</dbReference>
<dbReference type="PROSITE" id="PS50297">
    <property type="entry name" value="ANK_REP_REGION"/>
    <property type="match status" value="1"/>
</dbReference>
<organism evidence="3 4">
    <name type="scientific">Macrostomum lignano</name>
    <dbReference type="NCBI Taxonomy" id="282301"/>
    <lineage>
        <taxon>Eukaryota</taxon>
        <taxon>Metazoa</taxon>
        <taxon>Spiralia</taxon>
        <taxon>Lophotrochozoa</taxon>
        <taxon>Platyhelminthes</taxon>
        <taxon>Rhabditophora</taxon>
        <taxon>Macrostomorpha</taxon>
        <taxon>Macrostomida</taxon>
        <taxon>Macrostomidae</taxon>
        <taxon>Macrostomum</taxon>
    </lineage>
</organism>
<dbReference type="Proteomes" id="UP000095280">
    <property type="component" value="Unplaced"/>
</dbReference>
<reference evidence="4" key="1">
    <citation type="submission" date="2016-11" db="UniProtKB">
        <authorList>
            <consortium name="WormBaseParasite"/>
        </authorList>
    </citation>
    <scope>IDENTIFICATION</scope>
</reference>
<dbReference type="Pfam" id="PF00023">
    <property type="entry name" value="Ank"/>
    <property type="match status" value="1"/>
</dbReference>
<feature type="repeat" description="ANK" evidence="1">
    <location>
        <begin position="313"/>
        <end position="345"/>
    </location>
</feature>
<evidence type="ECO:0000256" key="1">
    <source>
        <dbReference type="PROSITE-ProRule" id="PRU00023"/>
    </source>
</evidence>
<dbReference type="SUPFAM" id="SSF48403">
    <property type="entry name" value="Ankyrin repeat"/>
    <property type="match status" value="1"/>
</dbReference>
<evidence type="ECO:0000313" key="3">
    <source>
        <dbReference type="Proteomes" id="UP000095280"/>
    </source>
</evidence>
<dbReference type="InterPro" id="IPR036770">
    <property type="entry name" value="Ankyrin_rpt-contain_sf"/>
</dbReference>
<dbReference type="WBParaSite" id="snap_masked-unitig_27733-processed-gene-0.1-mRNA-1">
    <property type="protein sequence ID" value="snap_masked-unitig_27733-processed-gene-0.1-mRNA-1"/>
    <property type="gene ID" value="snap_masked-unitig_27733-processed-gene-0.1"/>
</dbReference>
<evidence type="ECO:0000256" key="2">
    <source>
        <dbReference type="SAM" id="MobiDB-lite"/>
    </source>
</evidence>
<evidence type="ECO:0000313" key="4">
    <source>
        <dbReference type="WBParaSite" id="snap_masked-unitig_27733-processed-gene-0.1-mRNA-1"/>
    </source>
</evidence>
<dbReference type="InterPro" id="IPR002110">
    <property type="entry name" value="Ankyrin_rpt"/>
</dbReference>
<keyword evidence="3" id="KW-1185">Reference proteome</keyword>
<name>A0A1I8JP20_9PLAT</name>
<dbReference type="SMART" id="SM00248">
    <property type="entry name" value="ANK"/>
    <property type="match status" value="1"/>
</dbReference>
<dbReference type="PROSITE" id="PS50088">
    <property type="entry name" value="ANK_REPEAT"/>
    <property type="match status" value="1"/>
</dbReference>